<accession>A0A210PND1</accession>
<feature type="region of interest" description="Disordered" evidence="3">
    <location>
        <begin position="502"/>
        <end position="533"/>
    </location>
</feature>
<keyword evidence="2" id="KW-0677">Repeat</keyword>
<dbReference type="SUPFAM" id="SSF117281">
    <property type="entry name" value="Kelch motif"/>
    <property type="match status" value="1"/>
</dbReference>
<keyword evidence="6" id="KW-1185">Reference proteome</keyword>
<dbReference type="SMART" id="SM00875">
    <property type="entry name" value="BACK"/>
    <property type="match status" value="1"/>
</dbReference>
<comment type="caution">
    <text evidence="5">The sequence shown here is derived from an EMBL/GenBank/DDBJ whole genome shotgun (WGS) entry which is preliminary data.</text>
</comment>
<dbReference type="FunFam" id="1.25.40.420:FF:000001">
    <property type="entry name" value="Kelch-like family member 12"/>
    <property type="match status" value="1"/>
</dbReference>
<proteinExistence type="predicted"/>
<gene>
    <name evidence="5" type="ORF">KP79_PYT25270</name>
</gene>
<dbReference type="Proteomes" id="UP000242188">
    <property type="component" value="Unassembled WGS sequence"/>
</dbReference>
<dbReference type="Pfam" id="PF07707">
    <property type="entry name" value="BACK"/>
    <property type="match status" value="1"/>
</dbReference>
<feature type="compositionally biased region" description="Low complexity" evidence="3">
    <location>
        <begin position="511"/>
        <end position="533"/>
    </location>
</feature>
<dbReference type="PROSITE" id="PS50097">
    <property type="entry name" value="BTB"/>
    <property type="match status" value="1"/>
</dbReference>
<dbReference type="Gene3D" id="2.120.10.80">
    <property type="entry name" value="Kelch-type beta propeller"/>
    <property type="match status" value="1"/>
</dbReference>
<dbReference type="SUPFAM" id="SSF54695">
    <property type="entry name" value="POZ domain"/>
    <property type="match status" value="1"/>
</dbReference>
<name>A0A210PND1_MIZYE</name>
<dbReference type="InterPro" id="IPR015915">
    <property type="entry name" value="Kelch-typ_b-propeller"/>
</dbReference>
<evidence type="ECO:0000256" key="3">
    <source>
        <dbReference type="SAM" id="MobiDB-lite"/>
    </source>
</evidence>
<evidence type="ECO:0000313" key="5">
    <source>
        <dbReference type="EMBL" id="OWF37973.1"/>
    </source>
</evidence>
<dbReference type="AlphaFoldDB" id="A0A210PND1"/>
<dbReference type="Pfam" id="PF00651">
    <property type="entry name" value="BTB"/>
    <property type="match status" value="1"/>
</dbReference>
<dbReference type="PANTHER" id="PTHR45632">
    <property type="entry name" value="LD33804P"/>
    <property type="match status" value="1"/>
</dbReference>
<dbReference type="OrthoDB" id="6100350at2759"/>
<dbReference type="InterPro" id="IPR006652">
    <property type="entry name" value="Kelch_1"/>
</dbReference>
<dbReference type="PANTHER" id="PTHR45632:SF3">
    <property type="entry name" value="KELCH-LIKE PROTEIN 32"/>
    <property type="match status" value="1"/>
</dbReference>
<sequence>MEPQRSYTQGMEGKLKYLSILSSGMEAMLASGQHSDVTVEVGDRRFLCHKVVLGAVSPYFEAMFSHDMRENLDNLVTLHDIDQDIFDSVVQYIYTGKNVVCELNVEKVFQAASLMQIPCLQERCEEFLLAQASYENCIGIWKIAKAHNRMKLADKVWTTILENFPVISTTEDFPSLEADELVSIINSDDLNSPSEEFVCDVAMQWIGHSQEVRQEKLHEILGSLHLPLVSSDYLFNLMDKNPYIKTDPRCMRSLLEALKYHSCSSRRQDFTSSQACCRQNGTKDDVLVVIGGLLSTTPRYQTTKEVLCFSFQQHRWFYLPSLPYDPGYEFATCTHGDSLFISGGWLKLQGMAEYKTHKNQWEVCASLINGRCGHVMVAVQDSIFVIGGRDGRAPAITSIEEFSLKTEKWTNAGDLVLGVRSTSASVIGEKVFVFGGITESDKDSNSVQCFDSRMRTCTIIGDLPFTCRLTRTVSLDTNVYVLAPDGRVLQFKDPTHLNNLFQASSPRGRLDSSNSDASISDSEPSSPGSSPDISVQTLGKLRCRLPNFSQHHFEVIQYRGKILLVGGKTPDNNILKKVKVIDLSKKTLEIEAMENLEMPSARWCFGCVKTVIRRDYLNNEICV</sequence>
<dbReference type="Pfam" id="PF24681">
    <property type="entry name" value="Kelch_KLHDC2_KLHL20_DRC7"/>
    <property type="match status" value="1"/>
</dbReference>
<organism evidence="5 6">
    <name type="scientific">Mizuhopecten yessoensis</name>
    <name type="common">Japanese scallop</name>
    <name type="synonym">Patinopecten yessoensis</name>
    <dbReference type="NCBI Taxonomy" id="6573"/>
    <lineage>
        <taxon>Eukaryota</taxon>
        <taxon>Metazoa</taxon>
        <taxon>Spiralia</taxon>
        <taxon>Lophotrochozoa</taxon>
        <taxon>Mollusca</taxon>
        <taxon>Bivalvia</taxon>
        <taxon>Autobranchia</taxon>
        <taxon>Pteriomorphia</taxon>
        <taxon>Pectinida</taxon>
        <taxon>Pectinoidea</taxon>
        <taxon>Pectinidae</taxon>
        <taxon>Mizuhopecten</taxon>
    </lineage>
</organism>
<evidence type="ECO:0000256" key="2">
    <source>
        <dbReference type="ARBA" id="ARBA00022737"/>
    </source>
</evidence>
<dbReference type="STRING" id="6573.A0A210PND1"/>
<dbReference type="Gene3D" id="1.25.40.420">
    <property type="match status" value="1"/>
</dbReference>
<keyword evidence="1" id="KW-0880">Kelch repeat</keyword>
<dbReference type="EMBL" id="NEDP02005575">
    <property type="protein sequence ID" value="OWF37973.1"/>
    <property type="molecule type" value="Genomic_DNA"/>
</dbReference>
<dbReference type="InterPro" id="IPR000210">
    <property type="entry name" value="BTB/POZ_dom"/>
</dbReference>
<protein>
    <submittedName>
        <fullName evidence="5">Kelch-like protein 24</fullName>
    </submittedName>
</protein>
<dbReference type="SMART" id="SM00612">
    <property type="entry name" value="Kelch"/>
    <property type="match status" value="4"/>
</dbReference>
<dbReference type="SMART" id="SM00225">
    <property type="entry name" value="BTB"/>
    <property type="match status" value="1"/>
</dbReference>
<dbReference type="Gene3D" id="3.30.710.10">
    <property type="entry name" value="Potassium Channel Kv1.1, Chain A"/>
    <property type="match status" value="1"/>
</dbReference>
<reference evidence="5 6" key="1">
    <citation type="journal article" date="2017" name="Nat. Ecol. Evol.">
        <title>Scallop genome provides insights into evolution of bilaterian karyotype and development.</title>
        <authorList>
            <person name="Wang S."/>
            <person name="Zhang J."/>
            <person name="Jiao W."/>
            <person name="Li J."/>
            <person name="Xun X."/>
            <person name="Sun Y."/>
            <person name="Guo X."/>
            <person name="Huan P."/>
            <person name="Dong B."/>
            <person name="Zhang L."/>
            <person name="Hu X."/>
            <person name="Sun X."/>
            <person name="Wang J."/>
            <person name="Zhao C."/>
            <person name="Wang Y."/>
            <person name="Wang D."/>
            <person name="Huang X."/>
            <person name="Wang R."/>
            <person name="Lv J."/>
            <person name="Li Y."/>
            <person name="Zhang Z."/>
            <person name="Liu B."/>
            <person name="Lu W."/>
            <person name="Hui Y."/>
            <person name="Liang J."/>
            <person name="Zhou Z."/>
            <person name="Hou R."/>
            <person name="Li X."/>
            <person name="Liu Y."/>
            <person name="Li H."/>
            <person name="Ning X."/>
            <person name="Lin Y."/>
            <person name="Zhao L."/>
            <person name="Xing Q."/>
            <person name="Dou J."/>
            <person name="Li Y."/>
            <person name="Mao J."/>
            <person name="Guo H."/>
            <person name="Dou H."/>
            <person name="Li T."/>
            <person name="Mu C."/>
            <person name="Jiang W."/>
            <person name="Fu Q."/>
            <person name="Fu X."/>
            <person name="Miao Y."/>
            <person name="Liu J."/>
            <person name="Yu Q."/>
            <person name="Li R."/>
            <person name="Liao H."/>
            <person name="Li X."/>
            <person name="Kong Y."/>
            <person name="Jiang Z."/>
            <person name="Chourrout D."/>
            <person name="Li R."/>
            <person name="Bao Z."/>
        </authorList>
    </citation>
    <scope>NUCLEOTIDE SEQUENCE [LARGE SCALE GENOMIC DNA]</scope>
    <source>
        <strain evidence="5 6">PY_sf001</strain>
    </source>
</reference>
<dbReference type="InterPro" id="IPR011705">
    <property type="entry name" value="BACK"/>
</dbReference>
<feature type="domain" description="BTB" evidence="4">
    <location>
        <begin position="35"/>
        <end position="102"/>
    </location>
</feature>
<evidence type="ECO:0000256" key="1">
    <source>
        <dbReference type="ARBA" id="ARBA00022441"/>
    </source>
</evidence>
<evidence type="ECO:0000313" key="6">
    <source>
        <dbReference type="Proteomes" id="UP000242188"/>
    </source>
</evidence>
<evidence type="ECO:0000259" key="4">
    <source>
        <dbReference type="PROSITE" id="PS50097"/>
    </source>
</evidence>
<dbReference type="InterPro" id="IPR011333">
    <property type="entry name" value="SKP1/BTB/POZ_sf"/>
</dbReference>